<evidence type="ECO:0000313" key="3">
    <source>
        <dbReference type="Proteomes" id="UP001358586"/>
    </source>
</evidence>
<reference evidence="2 3" key="1">
    <citation type="submission" date="2023-03" db="EMBL/GenBank/DDBJ databases">
        <title>WGS of Gossypium arboreum.</title>
        <authorList>
            <person name="Yu D."/>
        </authorList>
    </citation>
    <scope>NUCLEOTIDE SEQUENCE [LARGE SCALE GENOMIC DNA]</scope>
    <source>
        <tissue evidence="2">Leaf</tissue>
    </source>
</reference>
<proteinExistence type="predicted"/>
<evidence type="ECO:0000259" key="1">
    <source>
        <dbReference type="Pfam" id="PF13456"/>
    </source>
</evidence>
<sequence length="113" mass="13332">MTTEWMELYAFQEGLNLGRSLNIDNVIFETDYASLVNKFKKRKADITIIGHRTNEIHKTLELFTKAEVMWANRSCNKATDFIFKFALLINCNMFFSMDYPRDIHDIVIHDSFN</sequence>
<comment type="caution">
    <text evidence="2">The sequence shown here is derived from an EMBL/GenBank/DDBJ whole genome shotgun (WGS) entry which is preliminary data.</text>
</comment>
<organism evidence="2 3">
    <name type="scientific">Gossypium arboreum</name>
    <name type="common">Tree cotton</name>
    <name type="synonym">Gossypium nanking</name>
    <dbReference type="NCBI Taxonomy" id="29729"/>
    <lineage>
        <taxon>Eukaryota</taxon>
        <taxon>Viridiplantae</taxon>
        <taxon>Streptophyta</taxon>
        <taxon>Embryophyta</taxon>
        <taxon>Tracheophyta</taxon>
        <taxon>Spermatophyta</taxon>
        <taxon>Magnoliopsida</taxon>
        <taxon>eudicotyledons</taxon>
        <taxon>Gunneridae</taxon>
        <taxon>Pentapetalae</taxon>
        <taxon>rosids</taxon>
        <taxon>malvids</taxon>
        <taxon>Malvales</taxon>
        <taxon>Malvaceae</taxon>
        <taxon>Malvoideae</taxon>
        <taxon>Gossypium</taxon>
    </lineage>
</organism>
<dbReference type="Pfam" id="PF13456">
    <property type="entry name" value="RVT_3"/>
    <property type="match status" value="1"/>
</dbReference>
<gene>
    <name evidence="2" type="ORF">PVK06_019864</name>
</gene>
<dbReference type="InterPro" id="IPR036397">
    <property type="entry name" value="RNaseH_sf"/>
</dbReference>
<evidence type="ECO:0000313" key="2">
    <source>
        <dbReference type="EMBL" id="KAK5825062.1"/>
    </source>
</evidence>
<dbReference type="InterPro" id="IPR002156">
    <property type="entry name" value="RNaseH_domain"/>
</dbReference>
<feature type="domain" description="RNase H type-1" evidence="1">
    <location>
        <begin position="4"/>
        <end position="81"/>
    </location>
</feature>
<dbReference type="EMBL" id="JARKNE010000006">
    <property type="protein sequence ID" value="KAK5825062.1"/>
    <property type="molecule type" value="Genomic_DNA"/>
</dbReference>
<keyword evidence="3" id="KW-1185">Reference proteome</keyword>
<accession>A0ABR0PKY3</accession>
<dbReference type="Proteomes" id="UP001358586">
    <property type="component" value="Chromosome 6"/>
</dbReference>
<dbReference type="Gene3D" id="3.30.420.10">
    <property type="entry name" value="Ribonuclease H-like superfamily/Ribonuclease H"/>
    <property type="match status" value="1"/>
</dbReference>
<name>A0ABR0PKY3_GOSAR</name>
<protein>
    <recommendedName>
        <fullName evidence="1">RNase H type-1 domain-containing protein</fullName>
    </recommendedName>
</protein>